<evidence type="ECO:0000256" key="9">
    <source>
        <dbReference type="RuleBase" id="RU367104"/>
    </source>
</evidence>
<keyword evidence="3" id="KW-0479">Metal-binding</keyword>
<accession>A0A8H7RQS3</accession>
<evidence type="ECO:0000256" key="8">
    <source>
        <dbReference type="ARBA" id="ARBA00022833"/>
    </source>
</evidence>
<dbReference type="GO" id="GO:0036503">
    <property type="term" value="P:ERAD pathway"/>
    <property type="evidence" value="ECO:0007669"/>
    <property type="project" value="TreeGrafter"/>
</dbReference>
<dbReference type="CDD" id="cd22745">
    <property type="entry name" value="OTU_OTU1"/>
    <property type="match status" value="1"/>
</dbReference>
<dbReference type="Pfam" id="PF21403">
    <property type="entry name" value="OTU1_UBXL"/>
    <property type="match status" value="1"/>
</dbReference>
<dbReference type="EMBL" id="JAEPRC010000009">
    <property type="protein sequence ID" value="KAG2215374.1"/>
    <property type="molecule type" value="Genomic_DNA"/>
</dbReference>
<feature type="domain" description="OTU1 Ubl" evidence="10">
    <location>
        <begin position="1"/>
        <end position="71"/>
    </location>
</feature>
<dbReference type="GO" id="GO:0005634">
    <property type="term" value="C:nucleus"/>
    <property type="evidence" value="ECO:0007669"/>
    <property type="project" value="TreeGrafter"/>
</dbReference>
<comment type="function">
    <text evidence="9">Hydrolase that can remove conjugated ubiquitin from proteins and may therefore play an important regulatory role at the level of protein turnover by preventing degradation.</text>
</comment>
<name>A0A8H7RQS3_9FUNG</name>
<dbReference type="InterPro" id="IPR038765">
    <property type="entry name" value="Papain-like_cys_pep_sf"/>
</dbReference>
<evidence type="ECO:0000256" key="6">
    <source>
        <dbReference type="ARBA" id="ARBA00022801"/>
    </source>
</evidence>
<dbReference type="InterPro" id="IPR029071">
    <property type="entry name" value="Ubiquitin-like_domsf"/>
</dbReference>
<evidence type="ECO:0000259" key="11">
    <source>
        <dbReference type="Pfam" id="PF24560"/>
    </source>
</evidence>
<dbReference type="Gene3D" id="3.90.70.80">
    <property type="match status" value="1"/>
</dbReference>
<dbReference type="AlphaFoldDB" id="A0A8H7RQS3"/>
<keyword evidence="2" id="KW-0645">Protease</keyword>
<protein>
    <recommendedName>
        <fullName evidence="9">Ubiquitin thioesterase OTU</fullName>
        <ecNumber evidence="9">3.4.19.12</ecNumber>
    </recommendedName>
</protein>
<dbReference type="InterPro" id="IPR057766">
    <property type="entry name" value="Znf-C2H2_OTU1-like_C"/>
</dbReference>
<dbReference type="PANTHER" id="PTHR13312:SF0">
    <property type="entry name" value="UBIQUITIN THIOESTERASE OTU1"/>
    <property type="match status" value="1"/>
</dbReference>
<evidence type="ECO:0000256" key="5">
    <source>
        <dbReference type="ARBA" id="ARBA00022786"/>
    </source>
</evidence>
<dbReference type="GO" id="GO:0016579">
    <property type="term" value="P:protein deubiquitination"/>
    <property type="evidence" value="ECO:0007669"/>
    <property type="project" value="TreeGrafter"/>
</dbReference>
<evidence type="ECO:0000313" key="13">
    <source>
        <dbReference type="Proteomes" id="UP000650833"/>
    </source>
</evidence>
<dbReference type="GO" id="GO:0005829">
    <property type="term" value="C:cytosol"/>
    <property type="evidence" value="ECO:0007669"/>
    <property type="project" value="TreeGrafter"/>
</dbReference>
<comment type="caution">
    <text evidence="12">The sequence shown here is derived from an EMBL/GenBank/DDBJ whole genome shotgun (WGS) entry which is preliminary data.</text>
</comment>
<reference evidence="12" key="1">
    <citation type="submission" date="2020-12" db="EMBL/GenBank/DDBJ databases">
        <title>Metabolic potential, ecology and presence of endohyphal bacteria is reflected in genomic diversity of Mucoromycotina.</title>
        <authorList>
            <person name="Muszewska A."/>
            <person name="Okrasinska A."/>
            <person name="Steczkiewicz K."/>
            <person name="Drgas O."/>
            <person name="Orlowska M."/>
            <person name="Perlinska-Lenart U."/>
            <person name="Aleksandrzak-Piekarczyk T."/>
            <person name="Szatraj K."/>
            <person name="Zielenkiewicz U."/>
            <person name="Pilsyk S."/>
            <person name="Malc E."/>
            <person name="Mieczkowski P."/>
            <person name="Kruszewska J.S."/>
            <person name="Biernat P."/>
            <person name="Pawlowska J."/>
        </authorList>
    </citation>
    <scope>NUCLEOTIDE SEQUENCE</scope>
    <source>
        <strain evidence="12">CBS 226.32</strain>
    </source>
</reference>
<keyword evidence="5 9" id="KW-0833">Ubl conjugation pathway</keyword>
<dbReference type="OrthoDB" id="65596at2759"/>
<keyword evidence="13" id="KW-1185">Reference proteome</keyword>
<dbReference type="Proteomes" id="UP000650833">
    <property type="component" value="Unassembled WGS sequence"/>
</dbReference>
<evidence type="ECO:0000313" key="12">
    <source>
        <dbReference type="EMBL" id="KAG2215374.1"/>
    </source>
</evidence>
<keyword evidence="7 9" id="KW-0788">Thiol protease</keyword>
<comment type="subcellular location">
    <subcellularLocation>
        <location evidence="9">Cytoplasm</location>
    </subcellularLocation>
</comment>
<dbReference type="SUPFAM" id="SSF54236">
    <property type="entry name" value="Ubiquitin-like"/>
    <property type="match status" value="1"/>
</dbReference>
<keyword evidence="8" id="KW-0862">Zinc</keyword>
<dbReference type="Pfam" id="PF24560">
    <property type="entry name" value="zf-C2H2_OTU1_C"/>
    <property type="match status" value="1"/>
</dbReference>
<evidence type="ECO:0000256" key="7">
    <source>
        <dbReference type="ARBA" id="ARBA00022807"/>
    </source>
</evidence>
<keyword evidence="9" id="KW-0963">Cytoplasm</keyword>
<dbReference type="GO" id="GO:0030968">
    <property type="term" value="P:endoplasmic reticulum unfolded protein response"/>
    <property type="evidence" value="ECO:0007669"/>
    <property type="project" value="TreeGrafter"/>
</dbReference>
<dbReference type="SUPFAM" id="SSF54001">
    <property type="entry name" value="Cysteine proteinases"/>
    <property type="match status" value="1"/>
</dbReference>
<gene>
    <name evidence="12" type="ORF">INT46_011744</name>
</gene>
<keyword evidence="4" id="KW-0863">Zinc-finger</keyword>
<evidence type="ECO:0000256" key="3">
    <source>
        <dbReference type="ARBA" id="ARBA00022723"/>
    </source>
</evidence>
<evidence type="ECO:0000256" key="4">
    <source>
        <dbReference type="ARBA" id="ARBA00022771"/>
    </source>
</evidence>
<organism evidence="12 13">
    <name type="scientific">Mucor plumbeus</name>
    <dbReference type="NCBI Taxonomy" id="97098"/>
    <lineage>
        <taxon>Eukaryota</taxon>
        <taxon>Fungi</taxon>
        <taxon>Fungi incertae sedis</taxon>
        <taxon>Mucoromycota</taxon>
        <taxon>Mucoromycotina</taxon>
        <taxon>Mucoromycetes</taxon>
        <taxon>Mucorales</taxon>
        <taxon>Mucorineae</taxon>
        <taxon>Mucoraceae</taxon>
        <taxon>Mucor</taxon>
    </lineage>
</organism>
<dbReference type="EC" id="3.4.19.12" evidence="9"/>
<keyword evidence="6 9" id="KW-0378">Hydrolase</keyword>
<evidence type="ECO:0000256" key="1">
    <source>
        <dbReference type="ARBA" id="ARBA00000707"/>
    </source>
</evidence>
<evidence type="ECO:0000259" key="10">
    <source>
        <dbReference type="Pfam" id="PF21403"/>
    </source>
</evidence>
<comment type="catalytic activity">
    <reaction evidence="1 9">
        <text>Thiol-dependent hydrolysis of ester, thioester, amide, peptide and isopeptide bonds formed by the C-terminal Gly of ubiquitin (a 76-residue protein attached to proteins as an intracellular targeting signal).</text>
        <dbReference type="EC" id="3.4.19.12"/>
    </reaction>
</comment>
<proteinExistence type="predicted"/>
<dbReference type="InterPro" id="IPR048857">
    <property type="entry name" value="OTU1_Ubl"/>
</dbReference>
<feature type="domain" description="OTU1-like C-terminal C2H2-type zinc finger" evidence="11">
    <location>
        <begin position="284"/>
        <end position="318"/>
    </location>
</feature>
<dbReference type="GO" id="GO:0004843">
    <property type="term" value="F:cysteine-type deubiquitinase activity"/>
    <property type="evidence" value="ECO:0007669"/>
    <property type="project" value="UniProtKB-UniRule"/>
</dbReference>
<evidence type="ECO:0000256" key="2">
    <source>
        <dbReference type="ARBA" id="ARBA00022670"/>
    </source>
</evidence>
<dbReference type="PANTHER" id="PTHR13312">
    <property type="entry name" value="HIV-INDUCED PROTEIN-7-LIKE PROTEASE"/>
    <property type="match status" value="1"/>
</dbReference>
<dbReference type="Gene3D" id="3.10.20.90">
    <property type="entry name" value="Phosphatidylinositol 3-kinase Catalytic Subunit, Chain A, domain 1"/>
    <property type="match status" value="1"/>
</dbReference>
<sequence>MRLRIRHAEGMATLSDMKEDQTISILKNSIKNAIDLSGAQDIQSIVYNIIDINAFLTDSFELVSGGYPPKPFNDMNATLSNAGLRDGDTLNIKVLDTVAPQQQSNTSTASSGTANTLKEGSVQTANGVLQLRGNLHYVLRRDTTISPELRKVIVDGIKNNSDMYSDTADKFKITIDKYMEWIQKPNSWGGAIELAIFSACFGVEIDSIDVQTGRIDKFGEGSYDERVLIVYSGIHYDALALTPTADSPPDFDQTRFPVSEGSILDAAKQLVDGLRKSHKFTDIANFTLKCEQCNTGLKGEKDAQDHAAATGHTRFTEYA</sequence>